<name>G9ML88_HYPVG</name>
<dbReference type="Proteomes" id="UP000007115">
    <property type="component" value="Unassembled WGS sequence"/>
</dbReference>
<keyword evidence="2" id="KW-1185">Reference proteome</keyword>
<proteinExistence type="predicted"/>
<comment type="caution">
    <text evidence="1">The sequence shown here is derived from an EMBL/GenBank/DDBJ whole genome shotgun (WGS) entry which is preliminary data.</text>
</comment>
<dbReference type="VEuPathDB" id="FungiDB:TRIVIDRAFT_186107"/>
<dbReference type="AlphaFoldDB" id="G9ML88"/>
<evidence type="ECO:0000313" key="1">
    <source>
        <dbReference type="EMBL" id="EHK24981.1"/>
    </source>
</evidence>
<reference evidence="1 2" key="1">
    <citation type="journal article" date="2011" name="Genome Biol.">
        <title>Comparative genome sequence analysis underscores mycoparasitism as the ancestral life style of Trichoderma.</title>
        <authorList>
            <person name="Kubicek C.P."/>
            <person name="Herrera-Estrella A."/>
            <person name="Seidl-Seiboth V."/>
            <person name="Martinez D.A."/>
            <person name="Druzhinina I.S."/>
            <person name="Thon M."/>
            <person name="Zeilinger S."/>
            <person name="Casas-Flores S."/>
            <person name="Horwitz B.A."/>
            <person name="Mukherjee P.K."/>
            <person name="Mukherjee M."/>
            <person name="Kredics L."/>
            <person name="Alcaraz L.D."/>
            <person name="Aerts A."/>
            <person name="Antal Z."/>
            <person name="Atanasova L."/>
            <person name="Cervantes-Badillo M.G."/>
            <person name="Challacombe J."/>
            <person name="Chertkov O."/>
            <person name="McCluskey K."/>
            <person name="Coulpier F."/>
            <person name="Deshpande N."/>
            <person name="von Doehren H."/>
            <person name="Ebbole D.J."/>
            <person name="Esquivel-Naranjo E.U."/>
            <person name="Fekete E."/>
            <person name="Flipphi M."/>
            <person name="Glaser F."/>
            <person name="Gomez-Rodriguez E.Y."/>
            <person name="Gruber S."/>
            <person name="Han C."/>
            <person name="Henrissat B."/>
            <person name="Hermosa R."/>
            <person name="Hernandez-Onate M."/>
            <person name="Karaffa L."/>
            <person name="Kosti I."/>
            <person name="Le Crom S."/>
            <person name="Lindquist E."/>
            <person name="Lucas S."/>
            <person name="Luebeck M."/>
            <person name="Luebeck P.S."/>
            <person name="Margeot A."/>
            <person name="Metz B."/>
            <person name="Misra M."/>
            <person name="Nevalainen H."/>
            <person name="Omann M."/>
            <person name="Packer N."/>
            <person name="Perrone G."/>
            <person name="Uresti-Rivera E.E."/>
            <person name="Salamov A."/>
            <person name="Schmoll M."/>
            <person name="Seiboth B."/>
            <person name="Shapiro H."/>
            <person name="Sukno S."/>
            <person name="Tamayo-Ramos J.A."/>
            <person name="Tisch D."/>
            <person name="Wiest A."/>
            <person name="Wilkinson H.H."/>
            <person name="Zhang M."/>
            <person name="Coutinho P.M."/>
            <person name="Kenerley C.M."/>
            <person name="Monte E."/>
            <person name="Baker S.E."/>
            <person name="Grigoriev I.V."/>
        </authorList>
    </citation>
    <scope>NUCLEOTIDE SEQUENCE [LARGE SCALE GENOMIC DNA]</scope>
    <source>
        <strain evidence="2">Gv29-8 / FGSC 10586</strain>
    </source>
</reference>
<evidence type="ECO:0000313" key="2">
    <source>
        <dbReference type="Proteomes" id="UP000007115"/>
    </source>
</evidence>
<organism evidence="1 2">
    <name type="scientific">Hypocrea virens (strain Gv29-8 / FGSC 10586)</name>
    <name type="common">Gliocladium virens</name>
    <name type="synonym">Trichoderma virens</name>
    <dbReference type="NCBI Taxonomy" id="413071"/>
    <lineage>
        <taxon>Eukaryota</taxon>
        <taxon>Fungi</taxon>
        <taxon>Dikarya</taxon>
        <taxon>Ascomycota</taxon>
        <taxon>Pezizomycotina</taxon>
        <taxon>Sordariomycetes</taxon>
        <taxon>Hypocreomycetidae</taxon>
        <taxon>Hypocreales</taxon>
        <taxon>Hypocreaceae</taxon>
        <taxon>Trichoderma</taxon>
    </lineage>
</organism>
<dbReference type="EMBL" id="ABDF02000004">
    <property type="protein sequence ID" value="EHK24981.1"/>
    <property type="molecule type" value="Genomic_DNA"/>
</dbReference>
<dbReference type="InParanoid" id="G9ML88"/>
<protein>
    <submittedName>
        <fullName evidence="1">Uncharacterized protein</fullName>
    </submittedName>
</protein>
<sequence>MGIRHKSWLSRVQPEASSLLKLLRPFTQSRFCLRSARLSAGGSISYQANPHKRCCNYQVLQ</sequence>
<dbReference type="GeneID" id="25789253"/>
<gene>
    <name evidence="1" type="ORF">TRIVIDRAFT_186107</name>
</gene>
<dbReference type="HOGENOM" id="CLU_2922904_0_0_1"/>
<dbReference type="RefSeq" id="XP_013959177.1">
    <property type="nucleotide sequence ID" value="XM_014103702.1"/>
</dbReference>
<accession>G9ML88</accession>